<name>A0A844Z8X2_9SPHN</name>
<dbReference type="Gene3D" id="1.10.510.10">
    <property type="entry name" value="Transferase(Phosphotransferase) domain 1"/>
    <property type="match status" value="1"/>
</dbReference>
<dbReference type="EMBL" id="WTYZ01000001">
    <property type="protein sequence ID" value="MXO83413.1"/>
    <property type="molecule type" value="Genomic_DNA"/>
</dbReference>
<dbReference type="InterPro" id="IPR051409">
    <property type="entry name" value="Atypical_kinase_ADCK"/>
</dbReference>
<dbReference type="AlphaFoldDB" id="A0A844Z8X2"/>
<evidence type="ECO:0000256" key="2">
    <source>
        <dbReference type="ARBA" id="ARBA00022679"/>
    </source>
</evidence>
<dbReference type="InterPro" id="IPR004147">
    <property type="entry name" value="ABC1_dom"/>
</dbReference>
<protein>
    <submittedName>
        <fullName evidence="6">AarF/ABC1/UbiB kinase family protein</fullName>
    </submittedName>
</protein>
<dbReference type="Proteomes" id="UP000460290">
    <property type="component" value="Unassembled WGS sequence"/>
</dbReference>
<comment type="caution">
    <text evidence="6">The sequence shown here is derived from an EMBL/GenBank/DDBJ whole genome shotgun (WGS) entry which is preliminary data.</text>
</comment>
<dbReference type="RefSeq" id="WP_160613766.1">
    <property type="nucleotide sequence ID" value="NZ_JAUFQM010000001.1"/>
</dbReference>
<keyword evidence="2" id="KW-0808">Transferase</keyword>
<evidence type="ECO:0000256" key="1">
    <source>
        <dbReference type="ARBA" id="ARBA00009670"/>
    </source>
</evidence>
<dbReference type="InterPro" id="IPR034646">
    <property type="entry name" value="ADCK3_dom"/>
</dbReference>
<evidence type="ECO:0000259" key="5">
    <source>
        <dbReference type="Pfam" id="PF03109"/>
    </source>
</evidence>
<keyword evidence="6" id="KW-0418">Kinase</keyword>
<feature type="domain" description="ABC1 atypical kinase-like" evidence="5">
    <location>
        <begin position="101"/>
        <end position="340"/>
    </location>
</feature>
<dbReference type="OrthoDB" id="9795390at2"/>
<organism evidence="6 7">
    <name type="scientific">Pontixanthobacter aestiaquae</name>
    <dbReference type="NCBI Taxonomy" id="1509367"/>
    <lineage>
        <taxon>Bacteria</taxon>
        <taxon>Pseudomonadati</taxon>
        <taxon>Pseudomonadota</taxon>
        <taxon>Alphaproteobacteria</taxon>
        <taxon>Sphingomonadales</taxon>
        <taxon>Erythrobacteraceae</taxon>
        <taxon>Pontixanthobacter</taxon>
    </lineage>
</organism>
<dbReference type="PANTHER" id="PTHR43851">
    <property type="match status" value="1"/>
</dbReference>
<evidence type="ECO:0000256" key="4">
    <source>
        <dbReference type="ARBA" id="ARBA00022840"/>
    </source>
</evidence>
<evidence type="ECO:0000313" key="7">
    <source>
        <dbReference type="Proteomes" id="UP000460290"/>
    </source>
</evidence>
<dbReference type="SUPFAM" id="SSF56112">
    <property type="entry name" value="Protein kinase-like (PK-like)"/>
    <property type="match status" value="1"/>
</dbReference>
<dbReference type="GO" id="GO:0016301">
    <property type="term" value="F:kinase activity"/>
    <property type="evidence" value="ECO:0007669"/>
    <property type="project" value="UniProtKB-KW"/>
</dbReference>
<proteinExistence type="inferred from homology"/>
<dbReference type="InterPro" id="IPR011009">
    <property type="entry name" value="Kinase-like_dom_sf"/>
</dbReference>
<keyword evidence="3" id="KW-0547">Nucleotide-binding</keyword>
<evidence type="ECO:0000313" key="6">
    <source>
        <dbReference type="EMBL" id="MXO83413.1"/>
    </source>
</evidence>
<evidence type="ECO:0000256" key="3">
    <source>
        <dbReference type="ARBA" id="ARBA00022741"/>
    </source>
</evidence>
<gene>
    <name evidence="6" type="ORF">GRI35_08560</name>
</gene>
<dbReference type="CDD" id="cd13970">
    <property type="entry name" value="ABC1_ADCK3"/>
    <property type="match status" value="1"/>
</dbReference>
<keyword evidence="7" id="KW-1185">Reference proteome</keyword>
<keyword evidence="4" id="KW-0067">ATP-binding</keyword>
<accession>A0A844Z8X2</accession>
<comment type="similarity">
    <text evidence="1">Belongs to the protein kinase superfamily. ADCK protein kinase family.</text>
</comment>
<dbReference type="GO" id="GO:0006744">
    <property type="term" value="P:ubiquinone biosynthetic process"/>
    <property type="evidence" value="ECO:0007669"/>
    <property type="project" value="TreeGrafter"/>
</dbReference>
<reference evidence="6 7" key="1">
    <citation type="submission" date="2019-12" db="EMBL/GenBank/DDBJ databases">
        <title>Genomic-based taxomic classification of the family Erythrobacteraceae.</title>
        <authorList>
            <person name="Xu L."/>
        </authorList>
    </citation>
    <scope>NUCLEOTIDE SEQUENCE [LARGE SCALE GENOMIC DNA]</scope>
    <source>
        <strain evidence="6 7">KCTC 42006</strain>
    </source>
</reference>
<sequence>MSDSNKPGRHRAVPSSRFGRLSGFGRLAGGIAGGMLAEGARRLATGELPKLQDMMLTPGNAMRLADRLSHLRGAAMKLGQMISMDAGDLLPPELSGILSTLRDNANFMPPRQLQQVLKAEWGENWRSKFAEFQVRPIAAASIGQVHKAVTHDGRTLAIKVQYPGVRESIDSDVDNVATLLRISNMVPDHLDLNPMLVAAKAQLHEEADYVREGAQMQRYAQLLADDDRFIVPELDEELTRDRIIAMTYVPGVPIESVETESQELRNEVAERVVTLVARELFEFGVMQTDPNFANFLYQPESGKIVLLDFGATREIDADVQSSYRNLLRAGLADDMDGVIAASISAGFIKPLAVERYEDSVRFMTQIILDKFGADGPFDFGDRAFVKVLTDKGMQIAADRDAWHMPPVETLFVQRKISGTAMLGARLKAVVPVRDIVASALDANRETQG</sequence>
<dbReference type="Pfam" id="PF03109">
    <property type="entry name" value="ABC1"/>
    <property type="match status" value="1"/>
</dbReference>
<dbReference type="GO" id="GO:0005524">
    <property type="term" value="F:ATP binding"/>
    <property type="evidence" value="ECO:0007669"/>
    <property type="project" value="UniProtKB-KW"/>
</dbReference>
<dbReference type="PANTHER" id="PTHR43851:SF3">
    <property type="entry name" value="COENZYME Q8"/>
    <property type="match status" value="1"/>
</dbReference>